<dbReference type="PROSITE" id="PS51450">
    <property type="entry name" value="LRR"/>
    <property type="match status" value="1"/>
</dbReference>
<evidence type="ECO:0000313" key="3">
    <source>
        <dbReference type="EMBL" id="GAA0184701.1"/>
    </source>
</evidence>
<evidence type="ECO:0000256" key="1">
    <source>
        <dbReference type="ARBA" id="ARBA00022737"/>
    </source>
</evidence>
<feature type="domain" description="Disease resistance R13L4/SHOC-2-like LRR" evidence="2">
    <location>
        <begin position="72"/>
        <end position="181"/>
    </location>
</feature>
<organism evidence="3 4">
    <name type="scientific">Lithospermum erythrorhizon</name>
    <name type="common">Purple gromwell</name>
    <name type="synonym">Lithospermum officinale var. erythrorhizon</name>
    <dbReference type="NCBI Taxonomy" id="34254"/>
    <lineage>
        <taxon>Eukaryota</taxon>
        <taxon>Viridiplantae</taxon>
        <taxon>Streptophyta</taxon>
        <taxon>Embryophyta</taxon>
        <taxon>Tracheophyta</taxon>
        <taxon>Spermatophyta</taxon>
        <taxon>Magnoliopsida</taxon>
        <taxon>eudicotyledons</taxon>
        <taxon>Gunneridae</taxon>
        <taxon>Pentapetalae</taxon>
        <taxon>asterids</taxon>
        <taxon>lamiids</taxon>
        <taxon>Boraginales</taxon>
        <taxon>Boraginaceae</taxon>
        <taxon>Boraginoideae</taxon>
        <taxon>Lithospermeae</taxon>
        <taxon>Lithospermum</taxon>
    </lineage>
</organism>
<sequence>MCFQLEVETSNWNVMLKNARHVSVDYSAIHLSRSNKFKNPKLRTLKVVDKNQSKRGNEERPRFDIPSDMMKKMGYLRVFVLCDYGIVELSKNIKLLEHLRCLNLSHNTIEALSDEVCKLLALQILKLRKCNDLKNLPKDLTKLVNLHQLDIDIGNLTEKSSQLGKLTVLQFLEKKFVQNMNGHRIEEYEISRGFIDNIES</sequence>
<dbReference type="PANTHER" id="PTHR47186:SF3">
    <property type="entry name" value="OS09G0267800 PROTEIN"/>
    <property type="match status" value="1"/>
</dbReference>
<dbReference type="PANTHER" id="PTHR47186">
    <property type="entry name" value="LEUCINE-RICH REPEAT-CONTAINING PROTEIN 57"/>
    <property type="match status" value="1"/>
</dbReference>
<dbReference type="SUPFAM" id="SSF52058">
    <property type="entry name" value="L domain-like"/>
    <property type="match status" value="1"/>
</dbReference>
<comment type="caution">
    <text evidence="3">The sequence shown here is derived from an EMBL/GenBank/DDBJ whole genome shotgun (WGS) entry which is preliminary data.</text>
</comment>
<gene>
    <name evidence="3" type="ORF">LIER_31989</name>
</gene>
<dbReference type="Pfam" id="PF23598">
    <property type="entry name" value="LRR_14"/>
    <property type="match status" value="1"/>
</dbReference>
<keyword evidence="1" id="KW-0677">Repeat</keyword>
<dbReference type="InterPro" id="IPR001611">
    <property type="entry name" value="Leu-rich_rpt"/>
</dbReference>
<evidence type="ECO:0000313" key="4">
    <source>
        <dbReference type="Proteomes" id="UP001454036"/>
    </source>
</evidence>
<dbReference type="InterPro" id="IPR032675">
    <property type="entry name" value="LRR_dom_sf"/>
</dbReference>
<dbReference type="EMBL" id="BAABME010012093">
    <property type="protein sequence ID" value="GAA0184701.1"/>
    <property type="molecule type" value="Genomic_DNA"/>
</dbReference>
<dbReference type="Proteomes" id="UP001454036">
    <property type="component" value="Unassembled WGS sequence"/>
</dbReference>
<accession>A0AAV3RSM5</accession>
<dbReference type="Gene3D" id="3.80.10.10">
    <property type="entry name" value="Ribonuclease Inhibitor"/>
    <property type="match status" value="1"/>
</dbReference>
<protein>
    <recommendedName>
        <fullName evidence="2">Disease resistance R13L4/SHOC-2-like LRR domain-containing protein</fullName>
    </recommendedName>
</protein>
<dbReference type="InterPro" id="IPR055414">
    <property type="entry name" value="LRR_R13L4/SHOC2-like"/>
</dbReference>
<keyword evidence="4" id="KW-1185">Reference proteome</keyword>
<proteinExistence type="predicted"/>
<evidence type="ECO:0000259" key="2">
    <source>
        <dbReference type="Pfam" id="PF23598"/>
    </source>
</evidence>
<reference evidence="3 4" key="1">
    <citation type="submission" date="2024-01" db="EMBL/GenBank/DDBJ databases">
        <title>The complete chloroplast genome sequence of Lithospermum erythrorhizon: insights into the phylogenetic relationship among Boraginaceae species and the maternal lineages of purple gromwells.</title>
        <authorList>
            <person name="Okada T."/>
            <person name="Watanabe K."/>
        </authorList>
    </citation>
    <scope>NUCLEOTIDE SEQUENCE [LARGE SCALE GENOMIC DNA]</scope>
</reference>
<dbReference type="AlphaFoldDB" id="A0AAV3RSM5"/>
<name>A0AAV3RSM5_LITER</name>